<dbReference type="PRINTS" id="PR00463">
    <property type="entry name" value="EP450I"/>
</dbReference>
<evidence type="ECO:0000313" key="18">
    <source>
        <dbReference type="Proteomes" id="UP001370490"/>
    </source>
</evidence>
<feature type="binding site" description="axial binding residue" evidence="15">
    <location>
        <position position="348"/>
    </location>
    <ligand>
        <name>heme</name>
        <dbReference type="ChEBI" id="CHEBI:30413"/>
    </ligand>
    <ligandPart>
        <name>Fe</name>
        <dbReference type="ChEBI" id="CHEBI:18248"/>
    </ligandPart>
</feature>
<comment type="similarity">
    <text evidence="4 16">Belongs to the cytochrome P450 family.</text>
</comment>
<evidence type="ECO:0000256" key="14">
    <source>
        <dbReference type="ARBA" id="ARBA00059142"/>
    </source>
</evidence>
<keyword evidence="10 15" id="KW-0408">Iron</keyword>
<dbReference type="FunFam" id="1.10.630.10:FF:000052">
    <property type="entry name" value="Ent-kaurenoic acid oxidase"/>
    <property type="match status" value="1"/>
</dbReference>
<comment type="caution">
    <text evidence="17">The sequence shown here is derived from an EMBL/GenBank/DDBJ whole genome shotgun (WGS) entry which is preliminary data.</text>
</comment>
<dbReference type="GO" id="GO:0016020">
    <property type="term" value="C:membrane"/>
    <property type="evidence" value="ECO:0007669"/>
    <property type="project" value="UniProtKB-SubCell"/>
</dbReference>
<dbReference type="GO" id="GO:0051777">
    <property type="term" value="F:ent-kaurenoic acid monooxygenase activity"/>
    <property type="evidence" value="ECO:0007669"/>
    <property type="project" value="TreeGrafter"/>
</dbReference>
<keyword evidence="11 16" id="KW-0503">Monooxygenase</keyword>
<dbReference type="InterPro" id="IPR001128">
    <property type="entry name" value="Cyt_P450"/>
</dbReference>
<dbReference type="PROSITE" id="PS00086">
    <property type="entry name" value="CYTOCHROME_P450"/>
    <property type="match status" value="1"/>
</dbReference>
<dbReference type="InterPro" id="IPR036396">
    <property type="entry name" value="Cyt_P450_sf"/>
</dbReference>
<reference evidence="17 18" key="1">
    <citation type="submission" date="2023-12" db="EMBL/GenBank/DDBJ databases">
        <title>A high-quality genome assembly for Dillenia turbinata (Dilleniales).</title>
        <authorList>
            <person name="Chanderbali A."/>
        </authorList>
    </citation>
    <scope>NUCLEOTIDE SEQUENCE [LARGE SCALE GENOMIC DNA]</scope>
    <source>
        <strain evidence="17">LSX21</strain>
        <tissue evidence="17">Leaf</tissue>
    </source>
</reference>
<comment type="function">
    <text evidence="14">Catalyzes three successive oxidations of ent-kaurenoic acid giving gibberellin 12 (GA12), a key step in gibberellins (GAs) biosynthesis. GAs, which are involved many processes, including stem elongation, play a central role in plant development.</text>
</comment>
<evidence type="ECO:0000256" key="7">
    <source>
        <dbReference type="ARBA" id="ARBA00022723"/>
    </source>
</evidence>
<accession>A0AAN8V2P3</accession>
<dbReference type="InterPro" id="IPR017972">
    <property type="entry name" value="Cyt_P450_CS"/>
</dbReference>
<evidence type="ECO:0000256" key="13">
    <source>
        <dbReference type="ARBA" id="ARBA00037909"/>
    </source>
</evidence>
<evidence type="ECO:0000256" key="10">
    <source>
        <dbReference type="ARBA" id="ARBA00023004"/>
    </source>
</evidence>
<evidence type="ECO:0000256" key="12">
    <source>
        <dbReference type="ARBA" id="ARBA00023136"/>
    </source>
</evidence>
<dbReference type="PANTHER" id="PTHR24286">
    <property type="entry name" value="CYTOCHROME P450 26"/>
    <property type="match status" value="1"/>
</dbReference>
<sequence length="402" mass="46593">MFGCPSILLTTPDTCKRGLTDDDAFEPGWPISAEALMGKKSFIVIPSEEHKRLRKITSAPVNGLEALTVYMKYIEANVKSALNMWTTMGEIEFLTELRRLTFRVIIQIFLSEEDEHVVKSLEREYTAFNGGIRAMAIDLPGFAYHKALRARKNLVAKFQEVVNERRKRRRENQPIVKKDMMDLLVDVQDENGRKLDDEEIIDILLMYLNAGHESSGHIIMWATILLQEHPEIFRKAKEEQEKILKNRPLTQEGLTLKEYRQMEYMSKVIDETLRFVNISWVVFRKAKTDVKMNGYLIPTGWRVLLWFRHVHMDPKNYPDPKEFDPSRWDGPPPKAGMFIPFGGGSHLCPGNDLAKLEIAIFLHHFLLGYKVERSNPKCPLRHLPHTRPMDNCLARIIKVENP</sequence>
<dbReference type="InterPro" id="IPR002401">
    <property type="entry name" value="Cyt_P450_E_grp-I"/>
</dbReference>
<keyword evidence="18" id="KW-1185">Reference proteome</keyword>
<keyword evidence="9 16" id="KW-0560">Oxidoreductase</keyword>
<evidence type="ECO:0000256" key="16">
    <source>
        <dbReference type="RuleBase" id="RU000461"/>
    </source>
</evidence>
<proteinExistence type="inferred from homology"/>
<dbReference type="PRINTS" id="PR00385">
    <property type="entry name" value="P450"/>
</dbReference>
<comment type="cofactor">
    <cofactor evidence="1 15">
        <name>heme</name>
        <dbReference type="ChEBI" id="CHEBI:30413"/>
    </cofactor>
</comment>
<keyword evidence="8" id="KW-1133">Transmembrane helix</keyword>
<evidence type="ECO:0000256" key="1">
    <source>
        <dbReference type="ARBA" id="ARBA00001971"/>
    </source>
</evidence>
<evidence type="ECO:0000256" key="11">
    <source>
        <dbReference type="ARBA" id="ARBA00023033"/>
    </source>
</evidence>
<dbReference type="PANTHER" id="PTHR24286:SF356">
    <property type="entry name" value="ENT-KAURENOIC ACID OXIDASE 2"/>
    <property type="match status" value="1"/>
</dbReference>
<keyword evidence="6" id="KW-0812">Transmembrane</keyword>
<organism evidence="17 18">
    <name type="scientific">Dillenia turbinata</name>
    <dbReference type="NCBI Taxonomy" id="194707"/>
    <lineage>
        <taxon>Eukaryota</taxon>
        <taxon>Viridiplantae</taxon>
        <taxon>Streptophyta</taxon>
        <taxon>Embryophyta</taxon>
        <taxon>Tracheophyta</taxon>
        <taxon>Spermatophyta</taxon>
        <taxon>Magnoliopsida</taxon>
        <taxon>eudicotyledons</taxon>
        <taxon>Gunneridae</taxon>
        <taxon>Pentapetalae</taxon>
        <taxon>Dilleniales</taxon>
        <taxon>Dilleniaceae</taxon>
        <taxon>Dillenia</taxon>
    </lineage>
</organism>
<comment type="pathway">
    <text evidence="13">Plant hormone biosynthesis; gibberellin biosynthesis.</text>
</comment>
<dbReference type="Proteomes" id="UP001370490">
    <property type="component" value="Unassembled WGS sequence"/>
</dbReference>
<dbReference type="Pfam" id="PF00067">
    <property type="entry name" value="p450"/>
    <property type="match status" value="1"/>
</dbReference>
<name>A0AAN8V2P3_9MAGN</name>
<evidence type="ECO:0000256" key="9">
    <source>
        <dbReference type="ARBA" id="ARBA00023002"/>
    </source>
</evidence>
<dbReference type="GO" id="GO:0020037">
    <property type="term" value="F:heme binding"/>
    <property type="evidence" value="ECO:0007669"/>
    <property type="project" value="InterPro"/>
</dbReference>
<dbReference type="GO" id="GO:0005506">
    <property type="term" value="F:iron ion binding"/>
    <property type="evidence" value="ECO:0007669"/>
    <property type="project" value="InterPro"/>
</dbReference>
<evidence type="ECO:0000256" key="3">
    <source>
        <dbReference type="ARBA" id="ARBA00004972"/>
    </source>
</evidence>
<evidence type="ECO:0000313" key="17">
    <source>
        <dbReference type="EMBL" id="KAK6919872.1"/>
    </source>
</evidence>
<dbReference type="GO" id="GO:0016132">
    <property type="term" value="P:brassinosteroid biosynthetic process"/>
    <property type="evidence" value="ECO:0007669"/>
    <property type="project" value="TreeGrafter"/>
</dbReference>
<keyword evidence="5 15" id="KW-0349">Heme</keyword>
<dbReference type="GO" id="GO:0010268">
    <property type="term" value="P:brassinosteroid homeostasis"/>
    <property type="evidence" value="ECO:0007669"/>
    <property type="project" value="TreeGrafter"/>
</dbReference>
<keyword evidence="7 15" id="KW-0479">Metal-binding</keyword>
<protein>
    <submittedName>
        <fullName evidence="17">Cytochrome P450</fullName>
    </submittedName>
</protein>
<evidence type="ECO:0000256" key="8">
    <source>
        <dbReference type="ARBA" id="ARBA00022989"/>
    </source>
</evidence>
<comment type="subcellular location">
    <subcellularLocation>
        <location evidence="2">Membrane</location>
        <topology evidence="2">Single-pass membrane protein</topology>
    </subcellularLocation>
</comment>
<evidence type="ECO:0000256" key="2">
    <source>
        <dbReference type="ARBA" id="ARBA00004167"/>
    </source>
</evidence>
<dbReference type="Gene3D" id="1.10.630.10">
    <property type="entry name" value="Cytochrome P450"/>
    <property type="match status" value="1"/>
</dbReference>
<dbReference type="GO" id="GO:0016125">
    <property type="term" value="P:sterol metabolic process"/>
    <property type="evidence" value="ECO:0007669"/>
    <property type="project" value="TreeGrafter"/>
</dbReference>
<comment type="pathway">
    <text evidence="3">Hormone biosynthesis.</text>
</comment>
<dbReference type="GO" id="GO:0005783">
    <property type="term" value="C:endoplasmic reticulum"/>
    <property type="evidence" value="ECO:0007669"/>
    <property type="project" value="TreeGrafter"/>
</dbReference>
<dbReference type="EMBL" id="JBAMMX010000021">
    <property type="protein sequence ID" value="KAK6919872.1"/>
    <property type="molecule type" value="Genomic_DNA"/>
</dbReference>
<evidence type="ECO:0000256" key="6">
    <source>
        <dbReference type="ARBA" id="ARBA00022692"/>
    </source>
</evidence>
<dbReference type="GO" id="GO:0009686">
    <property type="term" value="P:gibberellin biosynthetic process"/>
    <property type="evidence" value="ECO:0007669"/>
    <property type="project" value="UniProtKB-ARBA"/>
</dbReference>
<evidence type="ECO:0000256" key="4">
    <source>
        <dbReference type="ARBA" id="ARBA00010617"/>
    </source>
</evidence>
<evidence type="ECO:0000256" key="5">
    <source>
        <dbReference type="ARBA" id="ARBA00022617"/>
    </source>
</evidence>
<evidence type="ECO:0000256" key="15">
    <source>
        <dbReference type="PIRSR" id="PIRSR602401-1"/>
    </source>
</evidence>
<dbReference type="SUPFAM" id="SSF48264">
    <property type="entry name" value="Cytochrome P450"/>
    <property type="match status" value="1"/>
</dbReference>
<dbReference type="AlphaFoldDB" id="A0AAN8V2P3"/>
<keyword evidence="12" id="KW-0472">Membrane</keyword>
<gene>
    <name evidence="17" type="ORF">RJ641_015776</name>
</gene>